<feature type="domain" description="SecA family profile" evidence="20">
    <location>
        <begin position="1"/>
        <end position="628"/>
    </location>
</feature>
<dbReference type="PROSITE" id="PS51194">
    <property type="entry name" value="HELICASE_CTER"/>
    <property type="match status" value="1"/>
</dbReference>
<dbReference type="FunFam" id="3.40.50.300:FF:000113">
    <property type="entry name" value="Preprotein translocase subunit SecA"/>
    <property type="match status" value="1"/>
</dbReference>
<dbReference type="CDD" id="cd17928">
    <property type="entry name" value="DEXDc_SecA"/>
    <property type="match status" value="1"/>
</dbReference>
<dbReference type="PRINTS" id="PR00906">
    <property type="entry name" value="SECA"/>
</dbReference>
<evidence type="ECO:0000313" key="22">
    <source>
        <dbReference type="Proteomes" id="UP000285190"/>
    </source>
</evidence>
<keyword evidence="10 15" id="KW-0067">ATP-binding</keyword>
<dbReference type="InterPro" id="IPR001650">
    <property type="entry name" value="Helicase_C-like"/>
</dbReference>
<evidence type="ECO:0000256" key="13">
    <source>
        <dbReference type="ARBA" id="ARBA00023010"/>
    </source>
</evidence>
<dbReference type="FunFam" id="1.10.3060.10:FF:000003">
    <property type="entry name" value="Protein translocase subunit SecA"/>
    <property type="match status" value="1"/>
</dbReference>
<evidence type="ECO:0000259" key="20">
    <source>
        <dbReference type="PROSITE" id="PS51196"/>
    </source>
</evidence>
<dbReference type="CDD" id="cd18803">
    <property type="entry name" value="SF2_C_secA"/>
    <property type="match status" value="1"/>
</dbReference>
<keyword evidence="14 15" id="KW-0472">Membrane</keyword>
<dbReference type="Proteomes" id="UP000285190">
    <property type="component" value="Unassembled WGS sequence"/>
</dbReference>
<evidence type="ECO:0000256" key="6">
    <source>
        <dbReference type="ARBA" id="ARBA00022519"/>
    </source>
</evidence>
<dbReference type="InterPro" id="IPR036266">
    <property type="entry name" value="SecA_Wing/Scaffold_sf"/>
</dbReference>
<sequence length="921" mass="103166">MSLLTQIFGSRNQRLIKQYQKTVREINALEPAMEKLSDAELQARTPEFKERIAKGAKLGDILPEAFAVCREASKRVLKMRHFDVQLIGGMVLHDGKIAEMGTGEGKTLMATLAVYLNALSGKGVHVVTVNDYLAQRDAEWMGRLYGWLGLTTGINLSQMEHDVKQTAYAADITYGTNNEFGFDYLRDNMVYDSAERVQRSLNFAIVDEVDSILIDEARTPLIISGQAEDHTDLYIKINALPPLLTLQIGEETPDGKGKIEVPGDYTRDEKAHQVLLTEAGHEKAEDILTRMGLLPEGASLYDAANITLIHHLYAALRAHTLYHKDQHYVVQNGQVIIVDEFTGRLMVGRRWSDGLHQAVEAKEGVKIQNENQTLASITFQNYFRMYGKLAGMTGTADTEAYEFQEIYSLETVVIPPNRPSQRKDRHDQVYKTAQEKYNAMVIDIQDCHERGQPVLVGTTSIENSELLSSVLTQAKLPHNVLNAKQHAREAEIVAQAGRPKMITIATNMAGRGTDIVLGGNVDKQVQFIEADVSVSDDDKQQKSQQLRDEWQSLHDHVVAQGGLHIIGTERHESRRVDNQLRGRSGRQGDPGSSRFYLSLDDPLLRIFAGDRVRAIMDRLKMPEGEPIEAGIVSRSIESAQRKVEARNFDIRKQLLEYDDVANDQRKVIYQQRNELLESLDISELIASLRHGVLTELFRTHVPAESVEEQWDIKALEAALAGDLQLEVPLSGMLAAEPDLTDEELLERVLKAADDAYSAKVGVIGKDAFSGFERSVMLQSIDTHWREHLAALDHLRQGIHLRGYAQKNPKQEYKREAFELFGQMLELIKNEVVRVVMTVRIQTREEIDAAEEQLAQPHVANVHYQHADFNPNAAAEELLAPAVAEEDAHPHPVVNALPKVGRNDPCPCGSGKKYKQCHGKLA</sequence>
<dbReference type="EC" id="7.4.2.8" evidence="15"/>
<dbReference type="GO" id="GO:0005524">
    <property type="term" value="F:ATP binding"/>
    <property type="evidence" value="ECO:0007669"/>
    <property type="project" value="UniProtKB-UniRule"/>
</dbReference>
<feature type="domain" description="Helicase ATP-binding" evidence="18">
    <location>
        <begin position="87"/>
        <end position="245"/>
    </location>
</feature>
<dbReference type="SUPFAM" id="SSF81886">
    <property type="entry name" value="Helical scaffold and wing domains of SecA"/>
    <property type="match status" value="1"/>
</dbReference>
<dbReference type="InterPro" id="IPR014001">
    <property type="entry name" value="Helicase_ATP-bd"/>
</dbReference>
<dbReference type="SUPFAM" id="SSF81767">
    <property type="entry name" value="Pre-protein crosslinking domain of SecA"/>
    <property type="match status" value="1"/>
</dbReference>
<organism evidence="21 22">
    <name type="scientific">Noviherbaspirillum cavernae</name>
    <dbReference type="NCBI Taxonomy" id="2320862"/>
    <lineage>
        <taxon>Bacteria</taxon>
        <taxon>Pseudomonadati</taxon>
        <taxon>Pseudomonadota</taxon>
        <taxon>Betaproteobacteria</taxon>
        <taxon>Burkholderiales</taxon>
        <taxon>Oxalobacteraceae</taxon>
        <taxon>Noviherbaspirillum</taxon>
    </lineage>
</organism>
<dbReference type="RefSeq" id="WP_119736455.1">
    <property type="nucleotide sequence ID" value="NZ_QYUN01000002.1"/>
</dbReference>
<dbReference type="GO" id="GO:0005886">
    <property type="term" value="C:plasma membrane"/>
    <property type="evidence" value="ECO:0007669"/>
    <property type="project" value="UniProtKB-SubCell"/>
</dbReference>
<feature type="binding site" evidence="15">
    <location>
        <position position="85"/>
    </location>
    <ligand>
        <name>ATP</name>
        <dbReference type="ChEBI" id="CHEBI:30616"/>
    </ligand>
</feature>
<dbReference type="NCBIfam" id="TIGR00963">
    <property type="entry name" value="secA"/>
    <property type="match status" value="1"/>
</dbReference>
<dbReference type="Pfam" id="PF07516">
    <property type="entry name" value="SecA_SW"/>
    <property type="match status" value="1"/>
</dbReference>
<keyword evidence="12 15" id="KW-1278">Translocase</keyword>
<comment type="subcellular location">
    <subcellularLocation>
        <location evidence="15">Cell membrane</location>
        <topology evidence="15">Peripheral membrane protein</topology>
        <orientation evidence="15">Cytoplasmic side</orientation>
    </subcellularLocation>
    <subcellularLocation>
        <location evidence="15">Cytoplasm</location>
    </subcellularLocation>
    <text evidence="15">Distribution is 50-50.</text>
</comment>
<feature type="compositionally biased region" description="Basic and acidic residues" evidence="17">
    <location>
        <begin position="570"/>
        <end position="580"/>
    </location>
</feature>
<dbReference type="PROSITE" id="PS51192">
    <property type="entry name" value="HELICASE_ATP_BIND_1"/>
    <property type="match status" value="1"/>
</dbReference>
<evidence type="ECO:0000256" key="12">
    <source>
        <dbReference type="ARBA" id="ARBA00022967"/>
    </source>
</evidence>
<protein>
    <recommendedName>
        <fullName evidence="15 16">Protein translocase subunit SecA</fullName>
        <ecNumber evidence="15">7.4.2.8</ecNumber>
    </recommendedName>
</protein>
<dbReference type="Gene3D" id="3.90.1440.10">
    <property type="entry name" value="SecA, preprotein cross-linking domain"/>
    <property type="match status" value="1"/>
</dbReference>
<dbReference type="Pfam" id="PF01043">
    <property type="entry name" value="SecA_PP_bind"/>
    <property type="match status" value="1"/>
</dbReference>
<keyword evidence="7" id="KW-0479">Metal-binding</keyword>
<proteinExistence type="inferred from homology"/>
<keyword evidence="11 15" id="KW-0653">Protein transport</keyword>
<dbReference type="PANTHER" id="PTHR30612:SF0">
    <property type="entry name" value="CHLOROPLAST PROTEIN-TRANSPORTING ATPASE"/>
    <property type="match status" value="1"/>
</dbReference>
<dbReference type="GO" id="GO:0017038">
    <property type="term" value="P:protein import"/>
    <property type="evidence" value="ECO:0007669"/>
    <property type="project" value="InterPro"/>
</dbReference>
<dbReference type="PROSITE" id="PS51196">
    <property type="entry name" value="SECA_MOTOR_DEAD"/>
    <property type="match status" value="1"/>
</dbReference>
<evidence type="ECO:0000256" key="5">
    <source>
        <dbReference type="ARBA" id="ARBA00022490"/>
    </source>
</evidence>
<evidence type="ECO:0000256" key="15">
    <source>
        <dbReference type="HAMAP-Rule" id="MF_01382"/>
    </source>
</evidence>
<evidence type="ECO:0000256" key="7">
    <source>
        <dbReference type="ARBA" id="ARBA00022723"/>
    </source>
</evidence>
<evidence type="ECO:0000256" key="17">
    <source>
        <dbReference type="SAM" id="MobiDB-lite"/>
    </source>
</evidence>
<dbReference type="Pfam" id="PF02810">
    <property type="entry name" value="SEC-C"/>
    <property type="match status" value="1"/>
</dbReference>
<evidence type="ECO:0000256" key="11">
    <source>
        <dbReference type="ARBA" id="ARBA00022927"/>
    </source>
</evidence>
<dbReference type="InterPro" id="IPR020937">
    <property type="entry name" value="SecA_CS"/>
</dbReference>
<dbReference type="EMBL" id="QYUN01000002">
    <property type="protein sequence ID" value="RJG05068.1"/>
    <property type="molecule type" value="Genomic_DNA"/>
</dbReference>
<evidence type="ECO:0000256" key="3">
    <source>
        <dbReference type="ARBA" id="ARBA00022448"/>
    </source>
</evidence>
<dbReference type="OrthoDB" id="9805579at2"/>
<dbReference type="SUPFAM" id="SSF52540">
    <property type="entry name" value="P-loop containing nucleoside triphosphate hydrolases"/>
    <property type="match status" value="2"/>
</dbReference>
<evidence type="ECO:0000256" key="4">
    <source>
        <dbReference type="ARBA" id="ARBA00022475"/>
    </source>
</evidence>
<evidence type="ECO:0000256" key="9">
    <source>
        <dbReference type="ARBA" id="ARBA00022833"/>
    </source>
</evidence>
<dbReference type="Gene3D" id="1.10.3060.10">
    <property type="entry name" value="Helical scaffold and wing domains of SecA"/>
    <property type="match status" value="1"/>
</dbReference>
<dbReference type="HAMAP" id="MF_01382">
    <property type="entry name" value="SecA"/>
    <property type="match status" value="1"/>
</dbReference>
<dbReference type="GO" id="GO:0043952">
    <property type="term" value="P:protein transport by the Sec complex"/>
    <property type="evidence" value="ECO:0007669"/>
    <property type="project" value="UniProtKB-ARBA"/>
</dbReference>
<feature type="binding site" evidence="15">
    <location>
        <begin position="103"/>
        <end position="107"/>
    </location>
    <ligand>
        <name>ATP</name>
        <dbReference type="ChEBI" id="CHEBI:30616"/>
    </ligand>
</feature>
<dbReference type="Pfam" id="PF07517">
    <property type="entry name" value="SecA_DEAD"/>
    <property type="match status" value="1"/>
</dbReference>
<keyword evidence="6" id="KW-0997">Cell inner membrane</keyword>
<dbReference type="InterPro" id="IPR011116">
    <property type="entry name" value="SecA_Wing/Scaffold"/>
</dbReference>
<dbReference type="GO" id="GO:0031522">
    <property type="term" value="C:cell envelope Sec protein transport complex"/>
    <property type="evidence" value="ECO:0007669"/>
    <property type="project" value="TreeGrafter"/>
</dbReference>
<evidence type="ECO:0000256" key="16">
    <source>
        <dbReference type="RuleBase" id="RU003874"/>
    </source>
</evidence>
<dbReference type="SMART" id="SM00957">
    <property type="entry name" value="SecA_DEAD"/>
    <property type="match status" value="1"/>
</dbReference>
<evidence type="ECO:0000256" key="14">
    <source>
        <dbReference type="ARBA" id="ARBA00023136"/>
    </source>
</evidence>
<dbReference type="GO" id="GO:0006605">
    <property type="term" value="P:protein targeting"/>
    <property type="evidence" value="ECO:0007669"/>
    <property type="project" value="UniProtKB-UniRule"/>
</dbReference>
<dbReference type="GO" id="GO:0065002">
    <property type="term" value="P:intracellular protein transmembrane transport"/>
    <property type="evidence" value="ECO:0007669"/>
    <property type="project" value="UniProtKB-UniRule"/>
</dbReference>
<dbReference type="InterPro" id="IPR004027">
    <property type="entry name" value="SEC_C_motif"/>
</dbReference>
<comment type="caution">
    <text evidence="21">The sequence shown here is derived from an EMBL/GenBank/DDBJ whole genome shotgun (WGS) entry which is preliminary data.</text>
</comment>
<feature type="region of interest" description="Disordered" evidence="17">
    <location>
        <begin position="570"/>
        <end position="593"/>
    </location>
</feature>
<dbReference type="PROSITE" id="PS01312">
    <property type="entry name" value="SECA"/>
    <property type="match status" value="1"/>
</dbReference>
<comment type="function">
    <text evidence="15">Part of the Sec protein translocase complex. Interacts with the SecYEG preprotein conducting channel. Has a central role in coupling the hydrolysis of ATP to the transfer of proteins into and across the cell membrane, serving both as a receptor for the preprotein-SecB complex and as an ATP-driven molecular motor driving the stepwise translocation of polypeptide chains across the membrane.</text>
</comment>
<name>A0A418WXV3_9BURK</name>
<dbReference type="GO" id="GO:0005829">
    <property type="term" value="C:cytosol"/>
    <property type="evidence" value="ECO:0007669"/>
    <property type="project" value="TreeGrafter"/>
</dbReference>
<comment type="cofactor">
    <cofactor evidence="1">
        <name>Zn(2+)</name>
        <dbReference type="ChEBI" id="CHEBI:29105"/>
    </cofactor>
</comment>
<dbReference type="NCBIfam" id="NF009538">
    <property type="entry name" value="PRK12904.1"/>
    <property type="match status" value="1"/>
</dbReference>
<dbReference type="InterPro" id="IPR036670">
    <property type="entry name" value="SecA_X-link_sf"/>
</dbReference>
<dbReference type="InterPro" id="IPR014018">
    <property type="entry name" value="SecA_motor_DEAD"/>
</dbReference>
<dbReference type="InterPro" id="IPR027417">
    <property type="entry name" value="P-loop_NTPase"/>
</dbReference>
<evidence type="ECO:0000256" key="1">
    <source>
        <dbReference type="ARBA" id="ARBA00001947"/>
    </source>
</evidence>
<dbReference type="InterPro" id="IPR011130">
    <property type="entry name" value="SecA_preprotein_X-link_dom"/>
</dbReference>
<dbReference type="InterPro" id="IPR011115">
    <property type="entry name" value="SecA_DEAD"/>
</dbReference>
<evidence type="ECO:0000259" key="19">
    <source>
        <dbReference type="PROSITE" id="PS51194"/>
    </source>
</evidence>
<keyword evidence="3 15" id="KW-0813">Transport</keyword>
<keyword evidence="9" id="KW-0862">Zinc</keyword>
<evidence type="ECO:0000256" key="10">
    <source>
        <dbReference type="ARBA" id="ARBA00022840"/>
    </source>
</evidence>
<feature type="binding site" evidence="15">
    <location>
        <position position="514"/>
    </location>
    <ligand>
        <name>ATP</name>
        <dbReference type="ChEBI" id="CHEBI:30616"/>
    </ligand>
</feature>
<comment type="catalytic activity">
    <reaction evidence="15">
        <text>ATP + H2O + cellular proteinSide 1 = ADP + phosphate + cellular proteinSide 2.</text>
        <dbReference type="EC" id="7.4.2.8"/>
    </reaction>
</comment>
<dbReference type="Gene3D" id="3.40.50.300">
    <property type="entry name" value="P-loop containing nucleotide triphosphate hydrolases"/>
    <property type="match status" value="2"/>
</dbReference>
<dbReference type="GO" id="GO:0046872">
    <property type="term" value="F:metal ion binding"/>
    <property type="evidence" value="ECO:0007669"/>
    <property type="project" value="UniProtKB-KW"/>
</dbReference>
<keyword evidence="22" id="KW-1185">Reference proteome</keyword>
<dbReference type="InterPro" id="IPR000185">
    <property type="entry name" value="SecA"/>
</dbReference>
<comment type="similarity">
    <text evidence="2 15 16">Belongs to the SecA family.</text>
</comment>
<dbReference type="Pfam" id="PF21090">
    <property type="entry name" value="P-loop_SecA"/>
    <property type="match status" value="1"/>
</dbReference>
<comment type="subunit">
    <text evidence="15">Monomer and homodimer. Part of the essential Sec protein translocation apparatus which comprises SecA, SecYEG and auxiliary proteins SecDF-YajC and YidC.</text>
</comment>
<dbReference type="AlphaFoldDB" id="A0A418WXV3"/>
<dbReference type="PANTHER" id="PTHR30612">
    <property type="entry name" value="SECA INNER MEMBRANE COMPONENT OF SEC PROTEIN SECRETION SYSTEM"/>
    <property type="match status" value="1"/>
</dbReference>
<feature type="domain" description="Helicase C-terminal" evidence="19">
    <location>
        <begin position="425"/>
        <end position="644"/>
    </location>
</feature>
<keyword evidence="4 15" id="KW-1003">Cell membrane</keyword>
<evidence type="ECO:0000259" key="18">
    <source>
        <dbReference type="PROSITE" id="PS51192"/>
    </source>
</evidence>
<keyword evidence="8 15" id="KW-0547">Nucleotide-binding</keyword>
<evidence type="ECO:0000256" key="2">
    <source>
        <dbReference type="ARBA" id="ARBA00007650"/>
    </source>
</evidence>
<reference evidence="21 22" key="1">
    <citation type="submission" date="2018-09" db="EMBL/GenBank/DDBJ databases">
        <authorList>
            <person name="Zhu H."/>
        </authorList>
    </citation>
    <scope>NUCLEOTIDE SEQUENCE [LARGE SCALE GENOMIC DNA]</scope>
    <source>
        <strain evidence="21 22">K2R10-39</strain>
    </source>
</reference>
<gene>
    <name evidence="15 21" type="primary">secA</name>
    <name evidence="21" type="ORF">D3870_02680</name>
</gene>
<keyword evidence="5 15" id="KW-0963">Cytoplasm</keyword>
<dbReference type="FunFam" id="3.90.1440.10:FF:000001">
    <property type="entry name" value="Preprotein translocase subunit SecA"/>
    <property type="match status" value="1"/>
</dbReference>
<keyword evidence="13 15" id="KW-0811">Translocation</keyword>
<evidence type="ECO:0000313" key="21">
    <source>
        <dbReference type="EMBL" id="RJG05068.1"/>
    </source>
</evidence>
<dbReference type="GO" id="GO:0008564">
    <property type="term" value="F:protein-exporting ATPase activity"/>
    <property type="evidence" value="ECO:0007669"/>
    <property type="project" value="UniProtKB-EC"/>
</dbReference>
<dbReference type="InterPro" id="IPR044722">
    <property type="entry name" value="SecA_SF2_C"/>
</dbReference>
<accession>A0A418WXV3</accession>
<evidence type="ECO:0000256" key="8">
    <source>
        <dbReference type="ARBA" id="ARBA00022741"/>
    </source>
</evidence>
<dbReference type="SMART" id="SM00958">
    <property type="entry name" value="SecA_PP_bind"/>
    <property type="match status" value="1"/>
</dbReference>